<keyword evidence="2" id="KW-1185">Reference proteome</keyword>
<evidence type="ECO:0000313" key="1">
    <source>
        <dbReference type="EMBL" id="KXH69427.1"/>
    </source>
</evidence>
<dbReference type="SUPFAM" id="SSF53335">
    <property type="entry name" value="S-adenosyl-L-methionine-dependent methyltransferases"/>
    <property type="match status" value="1"/>
</dbReference>
<dbReference type="Gene3D" id="3.40.50.150">
    <property type="entry name" value="Vaccinia Virus protein VP39"/>
    <property type="match status" value="1"/>
</dbReference>
<evidence type="ECO:0000313" key="2">
    <source>
        <dbReference type="Proteomes" id="UP000070121"/>
    </source>
</evidence>
<protein>
    <submittedName>
        <fullName evidence="1">Uncharacterized protein</fullName>
    </submittedName>
</protein>
<dbReference type="PANTHER" id="PTHR12303">
    <property type="entry name" value="CARNOSINE N-METHYLTRANSFERASE"/>
    <property type="match status" value="1"/>
</dbReference>
<proteinExistence type="predicted"/>
<dbReference type="AlphaFoldDB" id="A0A135VAC6"/>
<dbReference type="InterPro" id="IPR012901">
    <property type="entry name" value="CARME"/>
</dbReference>
<dbReference type="SMART" id="SM01296">
    <property type="entry name" value="N2227"/>
    <property type="match status" value="1"/>
</dbReference>
<dbReference type="Pfam" id="PF07942">
    <property type="entry name" value="CARME"/>
    <property type="match status" value="1"/>
</dbReference>
<dbReference type="STRING" id="1209931.A0A135VAC6"/>
<sequence>MKLSHTFIRAAFSLAHSVHSLLEKAIGHSKRSDQVEQLINVNQELCDGIVDTALDYYGLSHEELVQHSKAKDKAGQLAEKVSVSQALKHFVRDCLFPEESRTNVRALFPGPGIGRLAHEVASLGWFEVTMNEWSSFMNLTYRFLETHREAEMRSFHPFVDSWSHHATTADMLRPVSFPDKLVNASAVLLVEGDFTSISKHNEGEYDVIVTHFFIDTARNFMTYLDTIYSLLRTGGHWVNCGPLLWGTGPFVQLSLDEIVEVTKSIGFEFLESKKACGGVTLRGEKVRGKEALYGFDSKALTANAYLAQSWVAKKA</sequence>
<name>A0A135VAC6_9PEZI</name>
<comment type="caution">
    <text evidence="1">The sequence shown here is derived from an EMBL/GenBank/DDBJ whole genome shotgun (WGS) entry which is preliminary data.</text>
</comment>
<dbReference type="PANTHER" id="PTHR12303:SF13">
    <property type="match status" value="1"/>
</dbReference>
<dbReference type="GO" id="GO:0008757">
    <property type="term" value="F:S-adenosylmethionine-dependent methyltransferase activity"/>
    <property type="evidence" value="ECO:0007669"/>
    <property type="project" value="InterPro"/>
</dbReference>
<dbReference type="OrthoDB" id="978at2759"/>
<organism evidence="1 2">
    <name type="scientific">Colletotrichum salicis</name>
    <dbReference type="NCBI Taxonomy" id="1209931"/>
    <lineage>
        <taxon>Eukaryota</taxon>
        <taxon>Fungi</taxon>
        <taxon>Dikarya</taxon>
        <taxon>Ascomycota</taxon>
        <taxon>Pezizomycotina</taxon>
        <taxon>Sordariomycetes</taxon>
        <taxon>Hypocreomycetidae</taxon>
        <taxon>Glomerellales</taxon>
        <taxon>Glomerellaceae</taxon>
        <taxon>Colletotrichum</taxon>
        <taxon>Colletotrichum acutatum species complex</taxon>
    </lineage>
</organism>
<accession>A0A135VAC6</accession>
<reference evidence="1 2" key="1">
    <citation type="submission" date="2014-02" db="EMBL/GenBank/DDBJ databases">
        <title>The genome sequence of Colletotrichum salicis CBS 607.94.</title>
        <authorList>
            <person name="Baroncelli R."/>
            <person name="Thon M.R."/>
        </authorList>
    </citation>
    <scope>NUCLEOTIDE SEQUENCE [LARGE SCALE GENOMIC DNA]</scope>
    <source>
        <strain evidence="1 2">CBS 607.94</strain>
    </source>
</reference>
<dbReference type="InterPro" id="IPR029063">
    <property type="entry name" value="SAM-dependent_MTases_sf"/>
</dbReference>
<dbReference type="Proteomes" id="UP000070121">
    <property type="component" value="Unassembled WGS sequence"/>
</dbReference>
<gene>
    <name evidence="1" type="ORF">CSAL01_13600</name>
</gene>
<dbReference type="EMBL" id="JFFI01000089">
    <property type="protein sequence ID" value="KXH69427.1"/>
    <property type="molecule type" value="Genomic_DNA"/>
</dbReference>